<evidence type="ECO:0000256" key="2">
    <source>
        <dbReference type="SAM" id="Phobius"/>
    </source>
</evidence>
<keyword evidence="2" id="KW-1133">Transmembrane helix</keyword>
<dbReference type="KEGG" id="cvn:111136127"/>
<keyword evidence="2" id="KW-0472">Membrane</keyword>
<evidence type="ECO:0000256" key="1">
    <source>
        <dbReference type="SAM" id="MobiDB-lite"/>
    </source>
</evidence>
<feature type="signal peptide" evidence="3">
    <location>
        <begin position="1"/>
        <end position="17"/>
    </location>
</feature>
<dbReference type="GeneID" id="111136127"/>
<evidence type="ECO:0000313" key="5">
    <source>
        <dbReference type="RefSeq" id="XP_022342468.1"/>
    </source>
</evidence>
<accession>A0A8B8ERT0</accession>
<dbReference type="RefSeq" id="XP_022342468.1">
    <property type="nucleotide sequence ID" value="XM_022486760.1"/>
</dbReference>
<sequence>MFRTILLFLSLTTLVNGQMDASGCIASNITLTFKPVIDQNRKVSSYTWNKDIGPNKDPSFAKFEPSSEKLETFMDDIKGRIFHYPEEPATVHITDLRLSDAAKYTLVVRYEEFKGNSPEYVVNLDVKDVCFDEPKQVGKCAITTCFTGAGGELKTPMDKQTVNGYKLVKVCEDNDSGNYSCCNAAKNCQSLTLEVFRGTPPPMDQSGTETTIAIVLGVVFAVVVIAAAIGCYLNKKRQKQTAKGTASQPTVDFEKQEEEEMPLKDEK</sequence>
<dbReference type="Proteomes" id="UP000694844">
    <property type="component" value="Chromosome 5"/>
</dbReference>
<feature type="transmembrane region" description="Helical" evidence="2">
    <location>
        <begin position="212"/>
        <end position="233"/>
    </location>
</feature>
<protein>
    <submittedName>
        <fullName evidence="5">Uncharacterized protein LOC111136127</fullName>
    </submittedName>
</protein>
<evidence type="ECO:0000313" key="4">
    <source>
        <dbReference type="Proteomes" id="UP000694844"/>
    </source>
</evidence>
<proteinExistence type="predicted"/>
<dbReference type="AlphaFoldDB" id="A0A8B8ERT0"/>
<feature type="region of interest" description="Disordered" evidence="1">
    <location>
        <begin position="238"/>
        <end position="267"/>
    </location>
</feature>
<organism evidence="4 5">
    <name type="scientific">Crassostrea virginica</name>
    <name type="common">Eastern oyster</name>
    <dbReference type="NCBI Taxonomy" id="6565"/>
    <lineage>
        <taxon>Eukaryota</taxon>
        <taxon>Metazoa</taxon>
        <taxon>Spiralia</taxon>
        <taxon>Lophotrochozoa</taxon>
        <taxon>Mollusca</taxon>
        <taxon>Bivalvia</taxon>
        <taxon>Autobranchia</taxon>
        <taxon>Pteriomorphia</taxon>
        <taxon>Ostreida</taxon>
        <taxon>Ostreoidea</taxon>
        <taxon>Ostreidae</taxon>
        <taxon>Crassostrea</taxon>
    </lineage>
</organism>
<keyword evidence="2" id="KW-0812">Transmembrane</keyword>
<evidence type="ECO:0000256" key="3">
    <source>
        <dbReference type="SAM" id="SignalP"/>
    </source>
</evidence>
<keyword evidence="4" id="KW-1185">Reference proteome</keyword>
<feature type="compositionally biased region" description="Polar residues" evidence="1">
    <location>
        <begin position="241"/>
        <end position="250"/>
    </location>
</feature>
<feature type="chain" id="PRO_5034529331" evidence="3">
    <location>
        <begin position="18"/>
        <end position="267"/>
    </location>
</feature>
<gene>
    <name evidence="5" type="primary">LOC111136127</name>
</gene>
<name>A0A8B8ERT0_CRAVI</name>
<dbReference type="Gene3D" id="2.60.40.10">
    <property type="entry name" value="Immunoglobulins"/>
    <property type="match status" value="1"/>
</dbReference>
<keyword evidence="3" id="KW-0732">Signal</keyword>
<dbReference type="OrthoDB" id="10571301at2759"/>
<dbReference type="InterPro" id="IPR013783">
    <property type="entry name" value="Ig-like_fold"/>
</dbReference>
<reference evidence="5" key="1">
    <citation type="submission" date="2025-08" db="UniProtKB">
        <authorList>
            <consortium name="RefSeq"/>
        </authorList>
    </citation>
    <scope>IDENTIFICATION</scope>
    <source>
        <tissue evidence="5">Whole sample</tissue>
    </source>
</reference>